<evidence type="ECO:0000313" key="3">
    <source>
        <dbReference type="Proteomes" id="UP000198953"/>
    </source>
</evidence>
<sequence>MHAHVVLFDGFDPLDAIAPYEVLQAAGLATGGAVSAELVTAEGAREVPSGTPPLTLRATGLLDPARADVVIVPGAAGTLPSEDGEEREDSIPAILARTLGTGLPGLLKEALEREDTLVATVCGGSAILAMAGLIVGRPATTHHQGMELLSAGGARPVAARVVDDGDLVTGAGVTSGLDLALYLLEREVGPRVAHAVETLFAHERRGVVWSDRGPAPAF</sequence>
<keyword evidence="3" id="KW-1185">Reference proteome</keyword>
<dbReference type="Pfam" id="PF01965">
    <property type="entry name" value="DJ-1_PfpI"/>
    <property type="match status" value="1"/>
</dbReference>
<dbReference type="STRING" id="46177.SAMN05660976_05646"/>
<gene>
    <name evidence="2" type="ORF">SAMN05660976_05646</name>
</gene>
<dbReference type="InterPro" id="IPR052158">
    <property type="entry name" value="INH-QAR"/>
</dbReference>
<proteinExistence type="predicted"/>
<reference evidence="2 3" key="1">
    <citation type="submission" date="2016-10" db="EMBL/GenBank/DDBJ databases">
        <authorList>
            <person name="de Groot N.N."/>
        </authorList>
    </citation>
    <scope>NUCLEOTIDE SEQUENCE [LARGE SCALE GENOMIC DNA]</scope>
    <source>
        <strain evidence="2 3">DSM 43357</strain>
    </source>
</reference>
<dbReference type="PANTHER" id="PTHR43130:SF2">
    <property type="entry name" value="DJ-1_PFPI DOMAIN-CONTAINING PROTEIN"/>
    <property type="match status" value="1"/>
</dbReference>
<dbReference type="InterPro" id="IPR029062">
    <property type="entry name" value="Class_I_gatase-like"/>
</dbReference>
<dbReference type="PANTHER" id="PTHR43130">
    <property type="entry name" value="ARAC-FAMILY TRANSCRIPTIONAL REGULATOR"/>
    <property type="match status" value="1"/>
</dbReference>
<dbReference type="SUPFAM" id="SSF52317">
    <property type="entry name" value="Class I glutamine amidotransferase-like"/>
    <property type="match status" value="1"/>
</dbReference>
<dbReference type="Proteomes" id="UP000198953">
    <property type="component" value="Unassembled WGS sequence"/>
</dbReference>
<dbReference type="InterPro" id="IPR002818">
    <property type="entry name" value="DJ-1/PfpI"/>
</dbReference>
<name>A0A1H7ZW91_9ACTN</name>
<dbReference type="GO" id="GO:0006355">
    <property type="term" value="P:regulation of DNA-templated transcription"/>
    <property type="evidence" value="ECO:0007669"/>
    <property type="project" value="TreeGrafter"/>
</dbReference>
<evidence type="ECO:0000259" key="1">
    <source>
        <dbReference type="Pfam" id="PF01965"/>
    </source>
</evidence>
<protein>
    <submittedName>
        <fullName evidence="2">DJ-1/PfpI family protein</fullName>
    </submittedName>
</protein>
<dbReference type="Gene3D" id="3.40.50.880">
    <property type="match status" value="1"/>
</dbReference>
<dbReference type="AlphaFoldDB" id="A0A1H7ZW91"/>
<evidence type="ECO:0000313" key="2">
    <source>
        <dbReference type="EMBL" id="SEM62496.1"/>
    </source>
</evidence>
<dbReference type="EMBL" id="FOBF01000015">
    <property type="protein sequence ID" value="SEM62496.1"/>
    <property type="molecule type" value="Genomic_DNA"/>
</dbReference>
<organism evidence="2 3">
    <name type="scientific">Nonomuraea pusilla</name>
    <dbReference type="NCBI Taxonomy" id="46177"/>
    <lineage>
        <taxon>Bacteria</taxon>
        <taxon>Bacillati</taxon>
        <taxon>Actinomycetota</taxon>
        <taxon>Actinomycetes</taxon>
        <taxon>Streptosporangiales</taxon>
        <taxon>Streptosporangiaceae</taxon>
        <taxon>Nonomuraea</taxon>
    </lineage>
</organism>
<accession>A0A1H7ZW91</accession>
<feature type="domain" description="DJ-1/PfpI" evidence="1">
    <location>
        <begin position="107"/>
        <end position="185"/>
    </location>
</feature>
<dbReference type="OrthoDB" id="4265717at2"/>
<dbReference type="RefSeq" id="WP_055504807.1">
    <property type="nucleotide sequence ID" value="NZ_BBZG01000002.1"/>
</dbReference>